<feature type="transmembrane region" description="Helical" evidence="7">
    <location>
        <begin position="52"/>
        <end position="68"/>
    </location>
</feature>
<feature type="transmembrane region" description="Helical" evidence="7">
    <location>
        <begin position="139"/>
        <end position="158"/>
    </location>
</feature>
<keyword evidence="6 7" id="KW-0472">Membrane</keyword>
<gene>
    <name evidence="9" type="ORF">SAMN05421504_102979</name>
</gene>
<comment type="subcellular location">
    <subcellularLocation>
        <location evidence="1">Cell membrane</location>
        <topology evidence="1">Multi-pass membrane protein</topology>
    </subcellularLocation>
</comment>
<feature type="transmembrane region" description="Helical" evidence="7">
    <location>
        <begin position="266"/>
        <end position="289"/>
    </location>
</feature>
<evidence type="ECO:0000256" key="3">
    <source>
        <dbReference type="ARBA" id="ARBA00022475"/>
    </source>
</evidence>
<evidence type="ECO:0000313" key="10">
    <source>
        <dbReference type="Proteomes" id="UP000199515"/>
    </source>
</evidence>
<feature type="domain" description="Major facilitator superfamily (MFS) profile" evidence="8">
    <location>
        <begin position="15"/>
        <end position="469"/>
    </location>
</feature>
<proteinExistence type="predicted"/>
<keyword evidence="2" id="KW-0813">Transport</keyword>
<feature type="transmembrane region" description="Helical" evidence="7">
    <location>
        <begin position="295"/>
        <end position="318"/>
    </location>
</feature>
<evidence type="ECO:0000256" key="7">
    <source>
        <dbReference type="SAM" id="Phobius"/>
    </source>
</evidence>
<dbReference type="InterPro" id="IPR005829">
    <property type="entry name" value="Sugar_transporter_CS"/>
</dbReference>
<dbReference type="Gene3D" id="1.20.1250.20">
    <property type="entry name" value="MFS general substrate transporter like domains"/>
    <property type="match status" value="1"/>
</dbReference>
<reference evidence="9 10" key="1">
    <citation type="submission" date="2016-10" db="EMBL/GenBank/DDBJ databases">
        <authorList>
            <person name="de Groot N.N."/>
        </authorList>
    </citation>
    <scope>NUCLEOTIDE SEQUENCE [LARGE SCALE GENOMIC DNA]</scope>
    <source>
        <strain evidence="9 10">CPCC 202699</strain>
    </source>
</reference>
<feature type="transmembrane region" description="Helical" evidence="7">
    <location>
        <begin position="202"/>
        <end position="222"/>
    </location>
</feature>
<dbReference type="OrthoDB" id="4325372at2"/>
<keyword evidence="10" id="KW-1185">Reference proteome</keyword>
<dbReference type="InterPro" id="IPR020846">
    <property type="entry name" value="MFS_dom"/>
</dbReference>
<dbReference type="PANTHER" id="PTHR42718:SF46">
    <property type="entry name" value="BLR6921 PROTEIN"/>
    <property type="match status" value="1"/>
</dbReference>
<dbReference type="SUPFAM" id="SSF103473">
    <property type="entry name" value="MFS general substrate transporter"/>
    <property type="match status" value="1"/>
</dbReference>
<dbReference type="InterPro" id="IPR036259">
    <property type="entry name" value="MFS_trans_sf"/>
</dbReference>
<accession>A0A1H3ALL3</accession>
<feature type="transmembrane region" description="Helical" evidence="7">
    <location>
        <begin position="330"/>
        <end position="349"/>
    </location>
</feature>
<feature type="transmembrane region" description="Helical" evidence="7">
    <location>
        <begin position="80"/>
        <end position="99"/>
    </location>
</feature>
<protein>
    <submittedName>
        <fullName evidence="9">Drug resistance transporter, EmrB/QacA subfamily</fullName>
    </submittedName>
</protein>
<evidence type="ECO:0000313" key="9">
    <source>
        <dbReference type="EMBL" id="SDX30610.1"/>
    </source>
</evidence>
<keyword evidence="4 7" id="KW-0812">Transmembrane</keyword>
<dbReference type="Pfam" id="PF07690">
    <property type="entry name" value="MFS_1"/>
    <property type="match status" value="1"/>
</dbReference>
<feature type="transmembrane region" description="Helical" evidence="7">
    <location>
        <begin position="445"/>
        <end position="465"/>
    </location>
</feature>
<dbReference type="PROSITE" id="PS50850">
    <property type="entry name" value="MFS"/>
    <property type="match status" value="1"/>
</dbReference>
<organism evidence="9 10">
    <name type="scientific">Amycolatopsis xylanica</name>
    <dbReference type="NCBI Taxonomy" id="589385"/>
    <lineage>
        <taxon>Bacteria</taxon>
        <taxon>Bacillati</taxon>
        <taxon>Actinomycetota</taxon>
        <taxon>Actinomycetes</taxon>
        <taxon>Pseudonocardiales</taxon>
        <taxon>Pseudonocardiaceae</taxon>
        <taxon>Amycolatopsis</taxon>
    </lineage>
</organism>
<feature type="transmembrane region" description="Helical" evidence="7">
    <location>
        <begin position="111"/>
        <end position="132"/>
    </location>
</feature>
<dbReference type="PROSITE" id="PS00216">
    <property type="entry name" value="SUGAR_TRANSPORT_1"/>
    <property type="match status" value="1"/>
</dbReference>
<feature type="transmembrane region" description="Helical" evidence="7">
    <location>
        <begin position="12"/>
        <end position="37"/>
    </location>
</feature>
<evidence type="ECO:0000256" key="6">
    <source>
        <dbReference type="ARBA" id="ARBA00023136"/>
    </source>
</evidence>
<evidence type="ECO:0000256" key="1">
    <source>
        <dbReference type="ARBA" id="ARBA00004651"/>
    </source>
</evidence>
<evidence type="ECO:0000256" key="5">
    <source>
        <dbReference type="ARBA" id="ARBA00022989"/>
    </source>
</evidence>
<name>A0A1H3ALL3_9PSEU</name>
<dbReference type="CDD" id="cd17321">
    <property type="entry name" value="MFS_MMR_MDR_like"/>
    <property type="match status" value="1"/>
</dbReference>
<evidence type="ECO:0000256" key="2">
    <source>
        <dbReference type="ARBA" id="ARBA00022448"/>
    </source>
</evidence>
<keyword evidence="5 7" id="KW-1133">Transmembrane helix</keyword>
<dbReference type="Proteomes" id="UP000199515">
    <property type="component" value="Unassembled WGS sequence"/>
</dbReference>
<dbReference type="STRING" id="589385.SAMN05421504_102979"/>
<evidence type="ECO:0000259" key="8">
    <source>
        <dbReference type="PROSITE" id="PS50850"/>
    </source>
</evidence>
<dbReference type="PANTHER" id="PTHR42718">
    <property type="entry name" value="MAJOR FACILITATOR SUPERFAMILY MULTIDRUG TRANSPORTER MFSC"/>
    <property type="match status" value="1"/>
</dbReference>
<dbReference type="InterPro" id="IPR011701">
    <property type="entry name" value="MFS"/>
</dbReference>
<dbReference type="EMBL" id="FNON01000002">
    <property type="protein sequence ID" value="SDX30610.1"/>
    <property type="molecule type" value="Genomic_DNA"/>
</dbReference>
<dbReference type="GO" id="GO:0022857">
    <property type="term" value="F:transmembrane transporter activity"/>
    <property type="evidence" value="ECO:0007669"/>
    <property type="project" value="InterPro"/>
</dbReference>
<feature type="transmembrane region" description="Helical" evidence="7">
    <location>
        <begin position="170"/>
        <end position="190"/>
    </location>
</feature>
<keyword evidence="3" id="KW-1003">Cell membrane</keyword>
<evidence type="ECO:0000256" key="4">
    <source>
        <dbReference type="ARBA" id="ARBA00022692"/>
    </source>
</evidence>
<sequence>MAGSTKTATTRRWWVLAVICLAQLMDVLDVTIVNIALPGAQRELGFSIGDRQWIVTAYSLTFGSLLLLSGRVSDLIGRRVMFLAGLITFGAASALAGAAPNFEVLVTGRAVQGVAGAMLAPAALALLSTTFIGPKERATAFAVFGGVSGSGAAVGMVLGGVLTEYLDWRWTLYVNVVISIVTIVGALSLIPRQPETGDRPRLDLPGTLIASAGLFCLVYGFANAEANTWIFLTGGAVFLAVFGWWQTHAAHPLLPSRVILDRTRGGANLAIFLGGAGLFGAFLFLNYYLQEILGYSPIMTGLAFLPMVATLVLAGGVCTTQLYPRLGARIPVVAGMLIAAGGMAWLTGIGRHSSYAADILGPLMLFGAGIGAIIAPSMDAGTSGVEPRDAGVASATVTIAQQIGGSIGVALLNSFAASAFTRYLASKDAASPIIQADAAIHSYTTAFWCSSAIFVAGAVACGSLLRGKSHVGS</sequence>
<dbReference type="GO" id="GO:0005886">
    <property type="term" value="C:plasma membrane"/>
    <property type="evidence" value="ECO:0007669"/>
    <property type="project" value="UniProtKB-SubCell"/>
</dbReference>
<feature type="transmembrane region" description="Helical" evidence="7">
    <location>
        <begin position="355"/>
        <end position="375"/>
    </location>
</feature>
<dbReference type="AlphaFoldDB" id="A0A1H3ALL3"/>
<dbReference type="Gene3D" id="1.20.1720.10">
    <property type="entry name" value="Multidrug resistance protein D"/>
    <property type="match status" value="1"/>
</dbReference>
<dbReference type="RefSeq" id="WP_091288796.1">
    <property type="nucleotide sequence ID" value="NZ_FNON01000002.1"/>
</dbReference>
<feature type="transmembrane region" description="Helical" evidence="7">
    <location>
        <begin position="228"/>
        <end position="245"/>
    </location>
</feature>